<evidence type="ECO:0000256" key="1">
    <source>
        <dbReference type="ARBA" id="ARBA00004141"/>
    </source>
</evidence>
<gene>
    <name evidence="8" type="ORF">BSTOLATCC_MIC25320</name>
</gene>
<proteinExistence type="inferred from homology"/>
<evidence type="ECO:0000256" key="6">
    <source>
        <dbReference type="SAM" id="Phobius"/>
    </source>
</evidence>
<dbReference type="Pfam" id="PF09335">
    <property type="entry name" value="VTT_dom"/>
    <property type="match status" value="1"/>
</dbReference>
<dbReference type="PANTHER" id="PTHR43220">
    <property type="match status" value="1"/>
</dbReference>
<reference evidence="8" key="1">
    <citation type="submission" date="2021-09" db="EMBL/GenBank/DDBJ databases">
        <authorList>
            <consortium name="AG Swart"/>
            <person name="Singh M."/>
            <person name="Singh A."/>
            <person name="Seah K."/>
            <person name="Emmerich C."/>
        </authorList>
    </citation>
    <scope>NUCLEOTIDE SEQUENCE</scope>
    <source>
        <strain evidence="8">ATCC30299</strain>
    </source>
</reference>
<dbReference type="AlphaFoldDB" id="A0AAU9JH12"/>
<comment type="caution">
    <text evidence="8">The sequence shown here is derived from an EMBL/GenBank/DDBJ whole genome shotgun (WGS) entry which is preliminary data.</text>
</comment>
<keyword evidence="9" id="KW-1185">Reference proteome</keyword>
<dbReference type="GO" id="GO:0000045">
    <property type="term" value="P:autophagosome assembly"/>
    <property type="evidence" value="ECO:0007669"/>
    <property type="project" value="TreeGrafter"/>
</dbReference>
<evidence type="ECO:0000259" key="7">
    <source>
        <dbReference type="Pfam" id="PF09335"/>
    </source>
</evidence>
<feature type="transmembrane region" description="Helical" evidence="6">
    <location>
        <begin position="25"/>
        <end position="48"/>
    </location>
</feature>
<feature type="transmembrane region" description="Helical" evidence="6">
    <location>
        <begin position="105"/>
        <end position="138"/>
    </location>
</feature>
<evidence type="ECO:0000256" key="5">
    <source>
        <dbReference type="ARBA" id="ARBA00025797"/>
    </source>
</evidence>
<evidence type="ECO:0000313" key="9">
    <source>
        <dbReference type="Proteomes" id="UP001162131"/>
    </source>
</evidence>
<dbReference type="EMBL" id="CAJZBQ010000024">
    <property type="protein sequence ID" value="CAG9320082.1"/>
    <property type="molecule type" value="Genomic_DNA"/>
</dbReference>
<feature type="domain" description="VTT" evidence="7">
    <location>
        <begin position="101"/>
        <end position="219"/>
    </location>
</feature>
<feature type="transmembrane region" description="Helical" evidence="6">
    <location>
        <begin position="233"/>
        <end position="251"/>
    </location>
</feature>
<comment type="similarity">
    <text evidence="5">Belongs to the TMEM41 family.</text>
</comment>
<dbReference type="PANTHER" id="PTHR43220:SF18">
    <property type="entry name" value="TRANSMEMBRANE PROTEIN 41B"/>
    <property type="match status" value="1"/>
</dbReference>
<dbReference type="InterPro" id="IPR032816">
    <property type="entry name" value="VTT_dom"/>
</dbReference>
<feature type="transmembrane region" description="Helical" evidence="6">
    <location>
        <begin position="192"/>
        <end position="213"/>
    </location>
</feature>
<dbReference type="GO" id="GO:0016020">
    <property type="term" value="C:membrane"/>
    <property type="evidence" value="ECO:0007669"/>
    <property type="project" value="UniProtKB-SubCell"/>
</dbReference>
<evidence type="ECO:0000256" key="4">
    <source>
        <dbReference type="ARBA" id="ARBA00023136"/>
    </source>
</evidence>
<comment type="subcellular location">
    <subcellularLocation>
        <location evidence="1">Membrane</location>
        <topology evidence="1">Multi-pass membrane protein</topology>
    </subcellularLocation>
</comment>
<evidence type="ECO:0000313" key="8">
    <source>
        <dbReference type="EMBL" id="CAG9320082.1"/>
    </source>
</evidence>
<dbReference type="Proteomes" id="UP001162131">
    <property type="component" value="Unassembled WGS sequence"/>
</dbReference>
<sequence>MEERVKANIEKLKAETQQHLGRNKLILLFLFVFAIIGFYLVINSAPAFTDAEKEKIFRFPNTAEKLGEMSHVISKYTEKYYVYVIFILSYLLILLWTFLLPGAPLLFVLSGALLGFWTSMIMATISLAIGSALSYILIETVGKGIAIRLFPNPISKAYTNVEKHKHNLFFYILSLRVMPFVPKWIMTMSSPIIGVSFNTFLVTAVLGLLPHIFIFVNTGTTLTSISDLGLNRYSILSLAGLAALSLLPTFFTKKTVQDEDKEEDISPKKD</sequence>
<feature type="transmembrane region" description="Helical" evidence="6">
    <location>
        <begin position="80"/>
        <end position="99"/>
    </location>
</feature>
<keyword evidence="2 6" id="KW-0812">Transmembrane</keyword>
<name>A0AAU9JH12_9CILI</name>
<keyword evidence="3 6" id="KW-1133">Transmembrane helix</keyword>
<organism evidence="8 9">
    <name type="scientific">Blepharisma stoltei</name>
    <dbReference type="NCBI Taxonomy" id="1481888"/>
    <lineage>
        <taxon>Eukaryota</taxon>
        <taxon>Sar</taxon>
        <taxon>Alveolata</taxon>
        <taxon>Ciliophora</taxon>
        <taxon>Postciliodesmatophora</taxon>
        <taxon>Heterotrichea</taxon>
        <taxon>Heterotrichida</taxon>
        <taxon>Blepharismidae</taxon>
        <taxon>Blepharisma</taxon>
    </lineage>
</organism>
<evidence type="ECO:0000256" key="3">
    <source>
        <dbReference type="ARBA" id="ARBA00022989"/>
    </source>
</evidence>
<evidence type="ECO:0000256" key="2">
    <source>
        <dbReference type="ARBA" id="ARBA00022692"/>
    </source>
</evidence>
<protein>
    <recommendedName>
        <fullName evidence="7">VTT domain-containing protein</fullName>
    </recommendedName>
</protein>
<accession>A0AAU9JH12</accession>
<dbReference type="InterPro" id="IPR045014">
    <property type="entry name" value="TM41A/B"/>
</dbReference>
<keyword evidence="4 6" id="KW-0472">Membrane</keyword>